<dbReference type="AlphaFoldDB" id="A0A1W6MV03"/>
<dbReference type="KEGG" id="mbry:B1812_10265"/>
<protein>
    <recommendedName>
        <fullName evidence="1">Nudix hydrolase domain-containing protein</fullName>
    </recommendedName>
</protein>
<name>A0A1W6MV03_9HYPH</name>
<dbReference type="InterPro" id="IPR000086">
    <property type="entry name" value="NUDIX_hydrolase_dom"/>
</dbReference>
<evidence type="ECO:0000313" key="2">
    <source>
        <dbReference type="EMBL" id="ARN81397.1"/>
    </source>
</evidence>
<dbReference type="SUPFAM" id="SSF55811">
    <property type="entry name" value="Nudix"/>
    <property type="match status" value="1"/>
</dbReference>
<sequence>MNAACQILEADRLRCCLVEHRLDLSEAEERRVEEVWREQSSGNSALYDGRILLARRVEAVVDDCGRTTLEAEFFEAPFSRFYVWKRLGQPNWGVFNCFSAPALRSSDGAFLAGEMSQNHAQPGLVYFPCGTPDREDVVGSQVDLTGCLIRELAEETGIRIDERDLQPGWRVISHKNQRACLRVVNLPNDAETQVEQTLRYIRGQQNPELAGMRVFRRKAELAEARLPEFMKAFLESALAA</sequence>
<gene>
    <name evidence="2" type="ORF">B1812_10265</name>
</gene>
<dbReference type="InterPro" id="IPR015797">
    <property type="entry name" value="NUDIX_hydrolase-like_dom_sf"/>
</dbReference>
<organism evidence="2 3">
    <name type="scientific">Methylocystis bryophila</name>
    <dbReference type="NCBI Taxonomy" id="655015"/>
    <lineage>
        <taxon>Bacteria</taxon>
        <taxon>Pseudomonadati</taxon>
        <taxon>Pseudomonadota</taxon>
        <taxon>Alphaproteobacteria</taxon>
        <taxon>Hyphomicrobiales</taxon>
        <taxon>Methylocystaceae</taxon>
        <taxon>Methylocystis</taxon>
    </lineage>
</organism>
<dbReference type="GO" id="GO:0003824">
    <property type="term" value="F:catalytic activity"/>
    <property type="evidence" value="ECO:0007669"/>
    <property type="project" value="UniProtKB-ARBA"/>
</dbReference>
<dbReference type="Proteomes" id="UP000193978">
    <property type="component" value="Chromosome"/>
</dbReference>
<keyword evidence="3" id="KW-1185">Reference proteome</keyword>
<dbReference type="EMBL" id="CP019948">
    <property type="protein sequence ID" value="ARN81397.1"/>
    <property type="molecule type" value="Genomic_DNA"/>
</dbReference>
<dbReference type="RefSeq" id="WP_085771498.1">
    <property type="nucleotide sequence ID" value="NZ_AP027149.1"/>
</dbReference>
<dbReference type="STRING" id="655015.B1812_10265"/>
<dbReference type="OrthoDB" id="9806849at2"/>
<dbReference type="CDD" id="cd02883">
    <property type="entry name" value="NUDIX_Hydrolase"/>
    <property type="match status" value="1"/>
</dbReference>
<reference evidence="2 3" key="1">
    <citation type="submission" date="2017-02" db="EMBL/GenBank/DDBJ databases">
        <authorList>
            <person name="Peterson S.W."/>
        </authorList>
    </citation>
    <scope>NUCLEOTIDE SEQUENCE [LARGE SCALE GENOMIC DNA]</scope>
    <source>
        <strain evidence="2 3">S285</strain>
    </source>
</reference>
<accession>A0A1W6MV03</accession>
<feature type="domain" description="Nudix hydrolase" evidence="1">
    <location>
        <begin position="93"/>
        <end position="239"/>
    </location>
</feature>
<dbReference type="Gene3D" id="3.90.79.10">
    <property type="entry name" value="Nucleoside Triphosphate Pyrophosphohydrolase"/>
    <property type="match status" value="1"/>
</dbReference>
<proteinExistence type="predicted"/>
<evidence type="ECO:0000259" key="1">
    <source>
        <dbReference type="PROSITE" id="PS51462"/>
    </source>
</evidence>
<dbReference type="PROSITE" id="PS51462">
    <property type="entry name" value="NUDIX"/>
    <property type="match status" value="1"/>
</dbReference>
<evidence type="ECO:0000313" key="3">
    <source>
        <dbReference type="Proteomes" id="UP000193978"/>
    </source>
</evidence>